<dbReference type="UniPathway" id="UPA00085"/>
<keyword evidence="6 10" id="KW-0443">Lipid metabolism</keyword>
<keyword evidence="7 10" id="KW-0472">Membrane</keyword>
<comment type="subunit">
    <text evidence="10">Probably interacts with PlsX.</text>
</comment>
<feature type="transmembrane region" description="Helical" evidence="10">
    <location>
        <begin position="6"/>
        <end position="23"/>
    </location>
</feature>
<keyword evidence="3 10" id="KW-0808">Transferase</keyword>
<comment type="catalytic activity">
    <reaction evidence="10">
        <text>an acyl phosphate + sn-glycerol 3-phosphate = a 1-acyl-sn-glycero-3-phosphate + phosphate</text>
        <dbReference type="Rhea" id="RHEA:34075"/>
        <dbReference type="ChEBI" id="CHEBI:43474"/>
        <dbReference type="ChEBI" id="CHEBI:57597"/>
        <dbReference type="ChEBI" id="CHEBI:57970"/>
        <dbReference type="ChEBI" id="CHEBI:59918"/>
        <dbReference type="EC" id="2.3.1.275"/>
    </reaction>
</comment>
<evidence type="ECO:0000256" key="8">
    <source>
        <dbReference type="ARBA" id="ARBA00023209"/>
    </source>
</evidence>
<dbReference type="InterPro" id="IPR003811">
    <property type="entry name" value="G3P_acylTferase_PlsY"/>
</dbReference>
<comment type="subcellular location">
    <subcellularLocation>
        <location evidence="10">Cell membrane</location>
        <topology evidence="10">Multi-pass membrane protein</topology>
    </subcellularLocation>
</comment>
<comment type="function">
    <text evidence="10">Catalyzes the transfer of an acyl group from acyl-phosphate (acyl-PO(4)) to glycerol-3-phosphate (G3P) to form lysophosphatidic acid (LPA). This enzyme utilizes acyl-phosphate as fatty acyl donor, but not acyl-CoA or acyl-ACP.</text>
</comment>
<dbReference type="Pfam" id="PF02660">
    <property type="entry name" value="G3P_acyltransf"/>
    <property type="match status" value="1"/>
</dbReference>
<name>A0A4Z0GM75_9BACL</name>
<dbReference type="EMBL" id="SRJD01000009">
    <property type="protein sequence ID" value="TGA98136.1"/>
    <property type="molecule type" value="Genomic_DNA"/>
</dbReference>
<organism evidence="11 12">
    <name type="scientific">Sporolactobacillus shoreae</name>
    <dbReference type="NCBI Taxonomy" id="1465501"/>
    <lineage>
        <taxon>Bacteria</taxon>
        <taxon>Bacillati</taxon>
        <taxon>Bacillota</taxon>
        <taxon>Bacilli</taxon>
        <taxon>Bacillales</taxon>
        <taxon>Sporolactobacillaceae</taxon>
        <taxon>Sporolactobacillus</taxon>
    </lineage>
</organism>
<dbReference type="SMART" id="SM01207">
    <property type="entry name" value="G3P_acyltransf"/>
    <property type="match status" value="1"/>
</dbReference>
<keyword evidence="12" id="KW-1185">Reference proteome</keyword>
<dbReference type="EC" id="2.3.1.275" evidence="10"/>
<dbReference type="PANTHER" id="PTHR30309">
    <property type="entry name" value="INNER MEMBRANE PROTEIN YGIH"/>
    <property type="match status" value="1"/>
</dbReference>
<evidence type="ECO:0000256" key="6">
    <source>
        <dbReference type="ARBA" id="ARBA00023098"/>
    </source>
</evidence>
<evidence type="ECO:0000256" key="2">
    <source>
        <dbReference type="ARBA" id="ARBA00022516"/>
    </source>
</evidence>
<gene>
    <name evidence="10 11" type="primary">plsY</name>
    <name evidence="11" type="ORF">E4665_09295</name>
</gene>
<sequence>MLTVVSFILSYLIGSISFSYLITKKIKKIDIRKTGSGNAGATNTMRVLGTGPAVVVLLLDVLKGIACILIARAFGLPDWAIVVSGLLAILGHDFPVYFGFKGGKGVATTIGVFFMIFPLFALIAGLATILIIAVTRYVSLGSLFFLLFTPLLGWIFGHYSWGVLTAAFIIALLAYIQHRANIVRLIHGNENKLGHKNAQA</sequence>
<evidence type="ECO:0000313" key="11">
    <source>
        <dbReference type="EMBL" id="TGA98136.1"/>
    </source>
</evidence>
<keyword evidence="4 10" id="KW-0812">Transmembrane</keyword>
<evidence type="ECO:0000313" key="12">
    <source>
        <dbReference type="Proteomes" id="UP000298347"/>
    </source>
</evidence>
<evidence type="ECO:0000256" key="4">
    <source>
        <dbReference type="ARBA" id="ARBA00022692"/>
    </source>
</evidence>
<comment type="similarity">
    <text evidence="10">Belongs to the PlsY family.</text>
</comment>
<evidence type="ECO:0000256" key="9">
    <source>
        <dbReference type="ARBA" id="ARBA00023264"/>
    </source>
</evidence>
<comment type="caution">
    <text evidence="11">The sequence shown here is derived from an EMBL/GenBank/DDBJ whole genome shotgun (WGS) entry which is preliminary data.</text>
</comment>
<feature type="transmembrane region" description="Helical" evidence="10">
    <location>
        <begin position="79"/>
        <end position="100"/>
    </location>
</feature>
<evidence type="ECO:0000256" key="3">
    <source>
        <dbReference type="ARBA" id="ARBA00022679"/>
    </source>
</evidence>
<dbReference type="GO" id="GO:0005886">
    <property type="term" value="C:plasma membrane"/>
    <property type="evidence" value="ECO:0007669"/>
    <property type="project" value="UniProtKB-SubCell"/>
</dbReference>
<comment type="pathway">
    <text evidence="10">Lipid metabolism; phospholipid metabolism.</text>
</comment>
<dbReference type="RefSeq" id="WP_135348516.1">
    <property type="nucleotide sequence ID" value="NZ_SRJD01000009.1"/>
</dbReference>
<keyword evidence="2 10" id="KW-0444">Lipid biosynthesis</keyword>
<evidence type="ECO:0000256" key="1">
    <source>
        <dbReference type="ARBA" id="ARBA00022475"/>
    </source>
</evidence>
<dbReference type="GO" id="GO:0008654">
    <property type="term" value="P:phospholipid biosynthetic process"/>
    <property type="evidence" value="ECO:0007669"/>
    <property type="project" value="UniProtKB-UniRule"/>
</dbReference>
<evidence type="ECO:0000256" key="5">
    <source>
        <dbReference type="ARBA" id="ARBA00022989"/>
    </source>
</evidence>
<keyword evidence="11" id="KW-0012">Acyltransferase</keyword>
<feature type="transmembrane region" description="Helical" evidence="10">
    <location>
        <begin position="154"/>
        <end position="176"/>
    </location>
</feature>
<evidence type="ECO:0000256" key="10">
    <source>
        <dbReference type="HAMAP-Rule" id="MF_01043"/>
    </source>
</evidence>
<reference evidence="11 12" key="1">
    <citation type="journal article" date="2015" name="Int. J. Syst. Evol. Microbiol.">
        <title>Sporolactobacillus shoreae sp. nov. and Sporolactobacillus spathodeae sp. nov., two spore-forming lactic acid bacteria isolated from tree barks in Thailand.</title>
        <authorList>
            <person name="Thamacharoensuk T."/>
            <person name="Kitahara M."/>
            <person name="Ohkuma M."/>
            <person name="Thongchul N."/>
            <person name="Tanasupawat S."/>
        </authorList>
    </citation>
    <scope>NUCLEOTIDE SEQUENCE [LARGE SCALE GENOMIC DNA]</scope>
    <source>
        <strain evidence="11 12">BK92</strain>
    </source>
</reference>
<proteinExistence type="inferred from homology"/>
<dbReference type="HAMAP" id="MF_01043">
    <property type="entry name" value="PlsY"/>
    <property type="match status" value="1"/>
</dbReference>
<dbReference type="GO" id="GO:0043772">
    <property type="term" value="F:acyl-phosphate glycerol-3-phosphate acyltransferase activity"/>
    <property type="evidence" value="ECO:0007669"/>
    <property type="project" value="UniProtKB-UniRule"/>
</dbReference>
<keyword evidence="1 10" id="KW-1003">Cell membrane</keyword>
<dbReference type="PANTHER" id="PTHR30309:SF0">
    <property type="entry name" value="GLYCEROL-3-PHOSPHATE ACYLTRANSFERASE-RELATED"/>
    <property type="match status" value="1"/>
</dbReference>
<dbReference type="NCBIfam" id="TIGR00023">
    <property type="entry name" value="glycerol-3-phosphate 1-O-acyltransferase PlsY"/>
    <property type="match status" value="1"/>
</dbReference>
<keyword evidence="9 10" id="KW-1208">Phospholipid metabolism</keyword>
<keyword evidence="5 10" id="KW-1133">Transmembrane helix</keyword>
<accession>A0A4Z0GM75</accession>
<keyword evidence="8 10" id="KW-0594">Phospholipid biosynthesis</keyword>
<feature type="transmembrane region" description="Helical" evidence="10">
    <location>
        <begin position="112"/>
        <end position="134"/>
    </location>
</feature>
<dbReference type="Proteomes" id="UP000298347">
    <property type="component" value="Unassembled WGS sequence"/>
</dbReference>
<dbReference type="OrthoDB" id="9777124at2"/>
<evidence type="ECO:0000256" key="7">
    <source>
        <dbReference type="ARBA" id="ARBA00023136"/>
    </source>
</evidence>
<dbReference type="AlphaFoldDB" id="A0A4Z0GM75"/>
<feature type="transmembrane region" description="Helical" evidence="10">
    <location>
        <begin position="53"/>
        <end position="73"/>
    </location>
</feature>
<protein>
    <recommendedName>
        <fullName evidence="10">Glycerol-3-phosphate acyltransferase</fullName>
    </recommendedName>
    <alternativeName>
        <fullName evidence="10">Acyl-PO4 G3P acyltransferase</fullName>
    </alternativeName>
    <alternativeName>
        <fullName evidence="10">Acyl-phosphate--glycerol-3-phosphate acyltransferase</fullName>
    </alternativeName>
    <alternativeName>
        <fullName evidence="10">G3P acyltransferase</fullName>
        <shortName evidence="10">GPAT</shortName>
        <ecNumber evidence="10">2.3.1.275</ecNumber>
    </alternativeName>
    <alternativeName>
        <fullName evidence="10">Lysophosphatidic acid synthase</fullName>
        <shortName evidence="10">LPA synthase</shortName>
    </alternativeName>
</protein>